<protein>
    <submittedName>
        <fullName evidence="1">Uncharacterized protein</fullName>
    </submittedName>
</protein>
<name>A0A383CJR3_9ZZZZ</name>
<feature type="non-terminal residue" evidence="1">
    <location>
        <position position="240"/>
    </location>
</feature>
<accession>A0A383CJR3</accession>
<dbReference type="EMBL" id="UINC01209307">
    <property type="protein sequence ID" value="SVE32273.1"/>
    <property type="molecule type" value="Genomic_DNA"/>
</dbReference>
<sequence length="240" mass="23898">TVEINYNSDTPIAGFQFTVEDVDVTGVSGGAAGAAGFTLSTGNNIVVGFSLAGTTIPIGEGVLVVLDFTGSGDPCISDFVMSDSNGDALDATVEDCTTISIGEYCAEDYDECGVCGGDSSSCEDCLGVPNGDAVEDECGVCDGPGATEECGCEGIPDGACDCDGNVVDECGVCNGDGEVMCWDGTTYVCDASECPDQPSDTVDINYNSDTPIAGIQFTVEGVDVTGVSGGAAGAAGFSVS</sequence>
<proteinExistence type="predicted"/>
<gene>
    <name evidence="1" type="ORF">METZ01_LOCUS485127</name>
</gene>
<evidence type="ECO:0000313" key="1">
    <source>
        <dbReference type="EMBL" id="SVE32273.1"/>
    </source>
</evidence>
<dbReference type="AlphaFoldDB" id="A0A383CJR3"/>
<organism evidence="1">
    <name type="scientific">marine metagenome</name>
    <dbReference type="NCBI Taxonomy" id="408172"/>
    <lineage>
        <taxon>unclassified sequences</taxon>
        <taxon>metagenomes</taxon>
        <taxon>ecological metagenomes</taxon>
    </lineage>
</organism>
<reference evidence="1" key="1">
    <citation type="submission" date="2018-05" db="EMBL/GenBank/DDBJ databases">
        <authorList>
            <person name="Lanie J.A."/>
            <person name="Ng W.-L."/>
            <person name="Kazmierczak K.M."/>
            <person name="Andrzejewski T.M."/>
            <person name="Davidsen T.M."/>
            <person name="Wayne K.J."/>
            <person name="Tettelin H."/>
            <person name="Glass J.I."/>
            <person name="Rusch D."/>
            <person name="Podicherti R."/>
            <person name="Tsui H.-C.T."/>
            <person name="Winkler M.E."/>
        </authorList>
    </citation>
    <scope>NUCLEOTIDE SEQUENCE</scope>
</reference>
<feature type="non-terminal residue" evidence="1">
    <location>
        <position position="1"/>
    </location>
</feature>